<keyword evidence="3" id="KW-0804">Transcription</keyword>
<sequence length="320" mass="37099">MKCIFLIYFCIILHFLFTNEGFQTRILRTKSEVFSMCQQQYDITYEDLNPVFLYTTHGIRRSSEQPHSHDFPEIAVILDGTGEFCVDGSTLPVKKGDLLLFNPGVMHQSRHISDSHQAAEFYTAFTNLRFRDMDENQICFPGKPVLLHPKEKVFLQISRLAEAMMVEACHTEPGRYFMLKSYLTQLILLLYREQAGSASAAGTGYYFESNNKKYIVEQVVDYFERHFSEKISLDQIARNMYLSPFYISRLFKNEVGDTPINYLISLRMKEAEQLLLAQPDASVQDIAKSVGYEDAYHFSKVFKKHFGISPSNFRKSREKV</sequence>
<feature type="domain" description="HTH araC/xylS-type" evidence="4">
    <location>
        <begin position="217"/>
        <end position="316"/>
    </location>
</feature>
<dbReference type="Pfam" id="PF12833">
    <property type="entry name" value="HTH_18"/>
    <property type="match status" value="1"/>
</dbReference>
<dbReference type="SUPFAM" id="SSF51215">
    <property type="entry name" value="Regulatory protein AraC"/>
    <property type="match status" value="1"/>
</dbReference>
<dbReference type="GO" id="GO:0043565">
    <property type="term" value="F:sequence-specific DNA binding"/>
    <property type="evidence" value="ECO:0007669"/>
    <property type="project" value="InterPro"/>
</dbReference>
<accession>A0A5M9HXF3</accession>
<keyword evidence="1" id="KW-0805">Transcription regulation</keyword>
<keyword evidence="2" id="KW-0238">DNA-binding</keyword>
<dbReference type="AlphaFoldDB" id="A0A5M9HXF3"/>
<proteinExistence type="predicted"/>
<keyword evidence="6" id="KW-1185">Reference proteome</keyword>
<evidence type="ECO:0000259" key="4">
    <source>
        <dbReference type="PROSITE" id="PS01124"/>
    </source>
</evidence>
<dbReference type="Proteomes" id="UP000322025">
    <property type="component" value="Unassembled WGS sequence"/>
</dbReference>
<evidence type="ECO:0000313" key="5">
    <source>
        <dbReference type="EMBL" id="KAA8500121.1"/>
    </source>
</evidence>
<dbReference type="Gene3D" id="2.60.120.10">
    <property type="entry name" value="Jelly Rolls"/>
    <property type="match status" value="1"/>
</dbReference>
<dbReference type="GO" id="GO:0003700">
    <property type="term" value="F:DNA-binding transcription factor activity"/>
    <property type="evidence" value="ECO:0007669"/>
    <property type="project" value="InterPro"/>
</dbReference>
<evidence type="ECO:0000256" key="2">
    <source>
        <dbReference type="ARBA" id="ARBA00023125"/>
    </source>
</evidence>
<protein>
    <submittedName>
        <fullName evidence="5">Helix-turn-helix domain-containing protein</fullName>
    </submittedName>
</protein>
<dbReference type="InterPro" id="IPR018060">
    <property type="entry name" value="HTH_AraC"/>
</dbReference>
<dbReference type="InterPro" id="IPR020449">
    <property type="entry name" value="Tscrpt_reg_AraC-type_HTH"/>
</dbReference>
<evidence type="ECO:0000313" key="6">
    <source>
        <dbReference type="Proteomes" id="UP000322025"/>
    </source>
</evidence>
<dbReference type="PROSITE" id="PS01124">
    <property type="entry name" value="HTH_ARAC_FAMILY_2"/>
    <property type="match status" value="1"/>
</dbReference>
<gene>
    <name evidence="5" type="ORF">FNY66_15235</name>
</gene>
<dbReference type="SUPFAM" id="SSF46689">
    <property type="entry name" value="Homeodomain-like"/>
    <property type="match status" value="2"/>
</dbReference>
<evidence type="ECO:0000256" key="3">
    <source>
        <dbReference type="ARBA" id="ARBA00023163"/>
    </source>
</evidence>
<dbReference type="OrthoDB" id="9813413at2"/>
<dbReference type="Gene3D" id="1.10.10.60">
    <property type="entry name" value="Homeodomain-like"/>
    <property type="match status" value="2"/>
</dbReference>
<dbReference type="InterPro" id="IPR014710">
    <property type="entry name" value="RmlC-like_jellyroll"/>
</dbReference>
<dbReference type="Pfam" id="PF07883">
    <property type="entry name" value="Cupin_2"/>
    <property type="match status" value="1"/>
</dbReference>
<dbReference type="EMBL" id="VMSO01000046">
    <property type="protein sequence ID" value="KAA8500121.1"/>
    <property type="molecule type" value="Genomic_DNA"/>
</dbReference>
<dbReference type="PRINTS" id="PR00032">
    <property type="entry name" value="HTHARAC"/>
</dbReference>
<name>A0A5M9HXF3_9FIRM</name>
<dbReference type="InterPro" id="IPR037923">
    <property type="entry name" value="HTH-like"/>
</dbReference>
<dbReference type="PANTHER" id="PTHR43280:SF28">
    <property type="entry name" value="HTH-TYPE TRANSCRIPTIONAL ACTIVATOR RHAS"/>
    <property type="match status" value="1"/>
</dbReference>
<dbReference type="InterPro" id="IPR009057">
    <property type="entry name" value="Homeodomain-like_sf"/>
</dbReference>
<evidence type="ECO:0000256" key="1">
    <source>
        <dbReference type="ARBA" id="ARBA00023015"/>
    </source>
</evidence>
<dbReference type="InterPro" id="IPR013096">
    <property type="entry name" value="Cupin_2"/>
</dbReference>
<reference evidence="5" key="1">
    <citation type="submission" date="2019-07" db="EMBL/GenBank/DDBJ databases">
        <authorList>
            <person name="Wongkuna S."/>
            <person name="Scaria J."/>
        </authorList>
    </citation>
    <scope>NUCLEOTIDE SEQUENCE [LARGE SCALE GENOMIC DNA]</scope>
    <source>
        <strain evidence="5">SW178</strain>
    </source>
</reference>
<dbReference type="PANTHER" id="PTHR43280">
    <property type="entry name" value="ARAC-FAMILY TRANSCRIPTIONAL REGULATOR"/>
    <property type="match status" value="1"/>
</dbReference>
<dbReference type="SMART" id="SM00342">
    <property type="entry name" value="HTH_ARAC"/>
    <property type="match status" value="1"/>
</dbReference>
<comment type="caution">
    <text evidence="5">The sequence shown here is derived from an EMBL/GenBank/DDBJ whole genome shotgun (WGS) entry which is preliminary data.</text>
</comment>
<organism evidence="5 6">
    <name type="scientific">Mediterraneibacter catenae</name>
    <dbReference type="NCBI Taxonomy" id="2594882"/>
    <lineage>
        <taxon>Bacteria</taxon>
        <taxon>Bacillati</taxon>
        <taxon>Bacillota</taxon>
        <taxon>Clostridia</taxon>
        <taxon>Lachnospirales</taxon>
        <taxon>Lachnospiraceae</taxon>
        <taxon>Mediterraneibacter</taxon>
    </lineage>
</organism>